<evidence type="ECO:0000256" key="5">
    <source>
        <dbReference type="ARBA" id="ARBA00029450"/>
    </source>
</evidence>
<dbReference type="PROSITE" id="PS00479">
    <property type="entry name" value="ZF_DAG_PE_1"/>
    <property type="match status" value="1"/>
</dbReference>
<evidence type="ECO:0000259" key="7">
    <source>
        <dbReference type="PROSITE" id="PS50081"/>
    </source>
</evidence>
<dbReference type="EMBL" id="AJWK01023464">
    <property type="status" value="NOT_ANNOTATED_CDS"/>
    <property type="molecule type" value="Genomic_DNA"/>
</dbReference>
<dbReference type="SUPFAM" id="SSF48695">
    <property type="entry name" value="Multiheme cytochromes"/>
    <property type="match status" value="1"/>
</dbReference>
<keyword evidence="1" id="KW-0479">Metal-binding</keyword>
<evidence type="ECO:0000256" key="2">
    <source>
        <dbReference type="ARBA" id="ARBA00022737"/>
    </source>
</evidence>
<reference evidence="8" key="1">
    <citation type="submission" date="2020-05" db="UniProtKB">
        <authorList>
            <consortium name="EnsemblMetazoa"/>
        </authorList>
    </citation>
    <scope>IDENTIFICATION</scope>
    <source>
        <strain evidence="8">Jacobina</strain>
    </source>
</reference>
<dbReference type="PANTHER" id="PTHR12326:SF3">
    <property type="entry name" value="DIFFERENTIALLY EXPRESSED IN FDCP 8 HOMOLOG"/>
    <property type="match status" value="1"/>
</dbReference>
<dbReference type="AlphaFoldDB" id="A0A1B0CQE3"/>
<evidence type="ECO:0000313" key="8">
    <source>
        <dbReference type="EnsemblMetazoa" id="LLOJ007092-PA"/>
    </source>
</evidence>
<dbReference type="VEuPathDB" id="VectorBase:LLONM1_000267"/>
<dbReference type="EnsemblMetazoa" id="LLOJ007092-RA">
    <property type="protein sequence ID" value="LLOJ007092-PA"/>
    <property type="gene ID" value="LLOJ007092"/>
</dbReference>
<dbReference type="InterPro" id="IPR025258">
    <property type="entry name" value="RH_dom"/>
</dbReference>
<feature type="compositionally biased region" description="Low complexity" evidence="6">
    <location>
        <begin position="56"/>
        <end position="70"/>
    </location>
</feature>
<proteinExistence type="inferred from homology"/>
<feature type="region of interest" description="Disordered" evidence="6">
    <location>
        <begin position="43"/>
        <end position="70"/>
    </location>
</feature>
<feature type="domain" description="Phorbol-ester/DAG-type" evidence="7">
    <location>
        <begin position="157"/>
        <end position="209"/>
    </location>
</feature>
<accession>A0A1B0CQE3</accession>
<dbReference type="VEuPathDB" id="VectorBase:LLOJ007092"/>
<keyword evidence="2" id="KW-0677">Repeat</keyword>
<sequence length="499" mass="56540">FYQGSARKFCPQQREIAPEIPFKWIKDNSAGMESVQGRIIASRGGDVSENHPPVGSLSSSSTHSDEISTSSDVSQAIPHALIREQWQLVLGQEAGMIDLQNAIELCRKLVLDYEEGSTERKWIVRHLVELRFRLREIQDVAEDPTGAATPAARVVLGHHFVTGQLNVTTKQYCDHCTGIIWSVVQASYICSDCSFCVHHKCLSSVLRVCAHVVATERKIPVEEICPEAGLSGQKYKCAECSIPLTFTSKSSSFMHESFACFGMKKPLRLEEIPWTEARLCDYSGLHFCPTCHWNNTSPIPARIVHNWDFTPKRVARASLQELLLLHDKPVINLEELNPKLFSFVQKLAHIKKIRSDLHHMKKYLTECRLAAGDKLMDALSGARRYLLQTPQMYSVADLVAVETGTLLEFLTKIFDTFERHIRHCQICSGKGYLCEVCGNNEVIFPFDDCSMPCRKCNSIYHRVCWLRKNQTCIKCIRLEQRRSRDAEMPQGIPDDPDLS</sequence>
<dbReference type="InterPro" id="IPR036280">
    <property type="entry name" value="Multihaem_cyt_sf"/>
</dbReference>
<name>A0A1B0CQE3_LUTLO</name>
<comment type="similarity">
    <text evidence="5">Belongs to the DEF8 family.</text>
</comment>
<dbReference type="PANTHER" id="PTHR12326">
    <property type="entry name" value="PLECKSTRIN HOMOLOGY DOMAIN CONTAINING PROTEIN"/>
    <property type="match status" value="1"/>
</dbReference>
<evidence type="ECO:0000256" key="3">
    <source>
        <dbReference type="ARBA" id="ARBA00022771"/>
    </source>
</evidence>
<dbReference type="SUPFAM" id="SSF57889">
    <property type="entry name" value="Cysteine-rich domain"/>
    <property type="match status" value="1"/>
</dbReference>
<organism evidence="8 9">
    <name type="scientific">Lutzomyia longipalpis</name>
    <name type="common">Sand fly</name>
    <dbReference type="NCBI Taxonomy" id="7200"/>
    <lineage>
        <taxon>Eukaryota</taxon>
        <taxon>Metazoa</taxon>
        <taxon>Ecdysozoa</taxon>
        <taxon>Arthropoda</taxon>
        <taxon>Hexapoda</taxon>
        <taxon>Insecta</taxon>
        <taxon>Pterygota</taxon>
        <taxon>Neoptera</taxon>
        <taxon>Endopterygota</taxon>
        <taxon>Diptera</taxon>
        <taxon>Nematocera</taxon>
        <taxon>Psychodoidea</taxon>
        <taxon>Psychodidae</taxon>
        <taxon>Lutzomyia</taxon>
        <taxon>Lutzomyia</taxon>
    </lineage>
</organism>
<evidence type="ECO:0000256" key="4">
    <source>
        <dbReference type="ARBA" id="ARBA00022833"/>
    </source>
</evidence>
<dbReference type="SMART" id="SM01175">
    <property type="entry name" value="DUF4206"/>
    <property type="match status" value="1"/>
</dbReference>
<dbReference type="PROSITE" id="PS50081">
    <property type="entry name" value="ZF_DAG_PE_2"/>
    <property type="match status" value="1"/>
</dbReference>
<dbReference type="Gene3D" id="3.30.60.20">
    <property type="match status" value="1"/>
</dbReference>
<dbReference type="GO" id="GO:0008270">
    <property type="term" value="F:zinc ion binding"/>
    <property type="evidence" value="ECO:0007669"/>
    <property type="project" value="UniProtKB-KW"/>
</dbReference>
<keyword evidence="4" id="KW-0862">Zinc</keyword>
<dbReference type="Pfam" id="PF13901">
    <property type="entry name" value="RH_dom"/>
    <property type="match status" value="1"/>
</dbReference>
<dbReference type="CDD" id="cd20819">
    <property type="entry name" value="C1_DEF8"/>
    <property type="match status" value="1"/>
</dbReference>
<protein>
    <recommendedName>
        <fullName evidence="7">Phorbol-ester/DAG-type domain-containing protein</fullName>
    </recommendedName>
</protein>
<dbReference type="InterPro" id="IPR046349">
    <property type="entry name" value="C1-like_sf"/>
</dbReference>
<dbReference type="InterPro" id="IPR047983">
    <property type="entry name" value="DEF8_C1"/>
</dbReference>
<keyword evidence="3" id="KW-0863">Zinc-finger</keyword>
<dbReference type="SMART" id="SM00109">
    <property type="entry name" value="C1"/>
    <property type="match status" value="1"/>
</dbReference>
<dbReference type="Pfam" id="PF00130">
    <property type="entry name" value="C1_1"/>
    <property type="match status" value="1"/>
</dbReference>
<dbReference type="InterPro" id="IPR002219">
    <property type="entry name" value="PKC_DAG/PE"/>
</dbReference>
<keyword evidence="9" id="KW-1185">Reference proteome</keyword>
<evidence type="ECO:0000256" key="6">
    <source>
        <dbReference type="SAM" id="MobiDB-lite"/>
    </source>
</evidence>
<evidence type="ECO:0000256" key="1">
    <source>
        <dbReference type="ARBA" id="ARBA00022723"/>
    </source>
</evidence>
<dbReference type="InterPro" id="IPR051366">
    <property type="entry name" value="DEF8"/>
</dbReference>
<dbReference type="Proteomes" id="UP000092461">
    <property type="component" value="Unassembled WGS sequence"/>
</dbReference>
<evidence type="ECO:0000313" key="9">
    <source>
        <dbReference type="Proteomes" id="UP000092461"/>
    </source>
</evidence>